<feature type="domain" description="4Fe-4S ferredoxin-type" evidence="5">
    <location>
        <begin position="8"/>
        <end position="40"/>
    </location>
</feature>
<keyword evidence="1" id="KW-0479">Metal-binding</keyword>
<dbReference type="InterPro" id="IPR001876">
    <property type="entry name" value="Znf_RanBP2"/>
</dbReference>
<dbReference type="SMART" id="SM00547">
    <property type="entry name" value="ZnF_RBZ"/>
    <property type="match status" value="3"/>
</dbReference>
<dbReference type="GeneID" id="92355072"/>
<evidence type="ECO:0000256" key="1">
    <source>
        <dbReference type="ARBA" id="ARBA00022723"/>
    </source>
</evidence>
<dbReference type="KEGG" id="sjv:SJAV_21200"/>
<dbReference type="PROSITE" id="PS51379">
    <property type="entry name" value="4FE4S_FER_2"/>
    <property type="match status" value="1"/>
</dbReference>
<dbReference type="AlphaFoldDB" id="A0AAT9GTS9"/>
<evidence type="ECO:0000259" key="5">
    <source>
        <dbReference type="PROSITE" id="PS51379"/>
    </source>
</evidence>
<evidence type="ECO:0000256" key="2">
    <source>
        <dbReference type="ARBA" id="ARBA00022771"/>
    </source>
</evidence>
<gene>
    <name evidence="6" type="ORF">SJAV_21200</name>
</gene>
<dbReference type="InterPro" id="IPR017896">
    <property type="entry name" value="4Fe4S_Fe-S-bd"/>
</dbReference>
<protein>
    <submittedName>
        <fullName evidence="6">Zinc ribbon domain-containing protein</fullName>
    </submittedName>
</protein>
<dbReference type="RefSeq" id="WP_369609712.1">
    <property type="nucleotide sequence ID" value="NZ_AP031322.1"/>
</dbReference>
<accession>A0AAT9GTS9</accession>
<keyword evidence="4" id="KW-1133">Transmembrane helix</keyword>
<dbReference type="GO" id="GO:0008270">
    <property type="term" value="F:zinc ion binding"/>
    <property type="evidence" value="ECO:0007669"/>
    <property type="project" value="UniProtKB-KW"/>
</dbReference>
<proteinExistence type="predicted"/>
<name>A0AAT9GTS9_9CREN</name>
<dbReference type="Pfam" id="PF12773">
    <property type="entry name" value="DZR"/>
    <property type="match status" value="1"/>
</dbReference>
<evidence type="ECO:0000256" key="4">
    <source>
        <dbReference type="SAM" id="Phobius"/>
    </source>
</evidence>
<organism evidence="6">
    <name type="scientific">Sulfurisphaera javensis</name>
    <dbReference type="NCBI Taxonomy" id="2049879"/>
    <lineage>
        <taxon>Archaea</taxon>
        <taxon>Thermoproteota</taxon>
        <taxon>Thermoprotei</taxon>
        <taxon>Sulfolobales</taxon>
        <taxon>Sulfolobaceae</taxon>
        <taxon>Sulfurisphaera</taxon>
    </lineage>
</organism>
<evidence type="ECO:0000256" key="3">
    <source>
        <dbReference type="ARBA" id="ARBA00022833"/>
    </source>
</evidence>
<feature type="transmembrane region" description="Helical" evidence="4">
    <location>
        <begin position="117"/>
        <end position="140"/>
    </location>
</feature>
<dbReference type="InterPro" id="IPR025874">
    <property type="entry name" value="DZR"/>
</dbReference>
<sequence length="287" mass="32193">MKVCPRCGTVNVNEARYCKKCGFYIEKVCPHCGYLNVKDAIFCAKCGSPLGILCPRCGKVNVYEAKFCAKCGYPLTQQTRNIKVDTATTTRKIEVPMTPTINIQQAMKIRKKEKQRLSIISAVAVVIVAVLIASLIFHGISVHDAVIGVRQMSITELDSVLGGNWIALSPVYTTNMNVFDKIFNYSIQGGINGYYQYYGYSNFTAFVAYINFTSSNYAKQFYDRYSGIVTTINTYSVKIIKASYAIVGVTAFGKYIIYIEIYADEKNIIIPYNTTQIEELISYMEIT</sequence>
<evidence type="ECO:0000313" key="6">
    <source>
        <dbReference type="EMBL" id="BFH74176.1"/>
    </source>
</evidence>
<reference evidence="6" key="1">
    <citation type="submission" date="2024-03" db="EMBL/GenBank/DDBJ databases">
        <title>Complete genome sequence of Sulfurisphaera javensis strain KD-1.</title>
        <authorList>
            <person name="Sakai H."/>
            <person name="Nur N."/>
            <person name="Suwanto A."/>
            <person name="Kurosawa N."/>
        </authorList>
    </citation>
    <scope>NUCLEOTIDE SEQUENCE</scope>
    <source>
        <strain evidence="6">KD-1</strain>
    </source>
</reference>
<keyword evidence="4" id="KW-0472">Membrane</keyword>
<keyword evidence="3" id="KW-0862">Zinc</keyword>
<keyword evidence="4" id="KW-0812">Transmembrane</keyword>
<keyword evidence="2" id="KW-0863">Zinc-finger</keyword>
<dbReference type="EMBL" id="AP031322">
    <property type="protein sequence ID" value="BFH74176.1"/>
    <property type="molecule type" value="Genomic_DNA"/>
</dbReference>